<evidence type="ECO:0000313" key="1">
    <source>
        <dbReference type="EMBL" id="RVV98318.1"/>
    </source>
</evidence>
<dbReference type="EMBL" id="RQXX01000002">
    <property type="protein sequence ID" value="RVV98318.1"/>
    <property type="molecule type" value="Genomic_DNA"/>
</dbReference>
<dbReference type="Proteomes" id="UP000285908">
    <property type="component" value="Unassembled WGS sequence"/>
</dbReference>
<keyword evidence="2" id="KW-1185">Reference proteome</keyword>
<name>A0A438AI63_9RHOB</name>
<sequence length="275" mass="28828">MTDNAHTGTLAARVFGADAIPATVTGLTLILRQTPAALARGLRDEVLDELDFALGDIGALLATGYGALAEFDPSGLSIHCRPEPETGLTIEVTGARHGALLPNLLIRALHGLHQTPAGSFDRLLAMLDGDEAAARDSHDPKDFSALVKRIDLSVQGEGPHAPLPLDLPPPSPDAAALVDALSRTDAARTFRMPAGAQHLSERAENGLMSLWSFGALQSLAAPAPDDDEPLFTLDRDAEGTLCTVEGWSAAPVHLAETLRCMCQERGTGIVALDDA</sequence>
<organism evidence="1 2">
    <name type="scientific">Mesobaculum littorinae</name>
    <dbReference type="NCBI Taxonomy" id="2486419"/>
    <lineage>
        <taxon>Bacteria</taxon>
        <taxon>Pseudomonadati</taxon>
        <taxon>Pseudomonadota</taxon>
        <taxon>Alphaproteobacteria</taxon>
        <taxon>Rhodobacterales</taxon>
        <taxon>Roseobacteraceae</taxon>
        <taxon>Mesobaculum</taxon>
    </lineage>
</organism>
<comment type="caution">
    <text evidence="1">The sequence shown here is derived from an EMBL/GenBank/DDBJ whole genome shotgun (WGS) entry which is preliminary data.</text>
</comment>
<dbReference type="OrthoDB" id="8480668at2"/>
<dbReference type="RefSeq" id="WP_127905551.1">
    <property type="nucleotide sequence ID" value="NZ_RQXX01000002.1"/>
</dbReference>
<reference evidence="1 2" key="1">
    <citation type="submission" date="2018-11" db="EMBL/GenBank/DDBJ databases">
        <title>Mesobaculum littorinae gen. nov., sp. nov., isolated from Littorina scabra that represents a novel genus of the order Rhodobacteraceae.</title>
        <authorList>
            <person name="Li F."/>
        </authorList>
    </citation>
    <scope>NUCLEOTIDE SEQUENCE [LARGE SCALE GENOMIC DNA]</scope>
    <source>
        <strain evidence="1 2">M0103</strain>
    </source>
</reference>
<proteinExistence type="predicted"/>
<dbReference type="AlphaFoldDB" id="A0A438AI63"/>
<protein>
    <submittedName>
        <fullName evidence="1">Uncharacterized protein</fullName>
    </submittedName>
</protein>
<evidence type="ECO:0000313" key="2">
    <source>
        <dbReference type="Proteomes" id="UP000285908"/>
    </source>
</evidence>
<accession>A0A438AI63</accession>
<gene>
    <name evidence="1" type="ORF">EKE94_05150</name>
</gene>